<reference evidence="1 2" key="2">
    <citation type="journal article" date="2013" name="PLoS Genet.">
        <title>Comparative genome structure, secondary metabolite, and effector coding capacity across Cochliobolus pathogens.</title>
        <authorList>
            <person name="Condon B.J."/>
            <person name="Leng Y."/>
            <person name="Wu D."/>
            <person name="Bushley K.E."/>
            <person name="Ohm R.A."/>
            <person name="Otillar R."/>
            <person name="Martin J."/>
            <person name="Schackwitz W."/>
            <person name="Grimwood J."/>
            <person name="MohdZainudin N."/>
            <person name="Xue C."/>
            <person name="Wang R."/>
            <person name="Manning V.A."/>
            <person name="Dhillon B."/>
            <person name="Tu Z.J."/>
            <person name="Steffenson B.J."/>
            <person name="Salamov A."/>
            <person name="Sun H."/>
            <person name="Lowry S."/>
            <person name="LaButti K."/>
            <person name="Han J."/>
            <person name="Copeland A."/>
            <person name="Lindquist E."/>
            <person name="Barry K."/>
            <person name="Schmutz J."/>
            <person name="Baker S.E."/>
            <person name="Ciuffetti L.M."/>
            <person name="Grigoriev I.V."/>
            <person name="Zhong S."/>
            <person name="Turgeon B.G."/>
        </authorList>
    </citation>
    <scope>NUCLEOTIDE SEQUENCE [LARGE SCALE GENOMIC DNA]</scope>
    <source>
        <strain evidence="2">28A</strain>
    </source>
</reference>
<reference evidence="1 2" key="1">
    <citation type="journal article" date="2012" name="PLoS Pathog.">
        <title>Diverse lifestyles and strategies of plant pathogenesis encoded in the genomes of eighteen Dothideomycetes fungi.</title>
        <authorList>
            <person name="Ohm R.A."/>
            <person name="Feau N."/>
            <person name="Henrissat B."/>
            <person name="Schoch C.L."/>
            <person name="Horwitz B.A."/>
            <person name="Barry K.W."/>
            <person name="Condon B.J."/>
            <person name="Copeland A.C."/>
            <person name="Dhillon B."/>
            <person name="Glaser F."/>
            <person name="Hesse C.N."/>
            <person name="Kosti I."/>
            <person name="LaButti K."/>
            <person name="Lindquist E.A."/>
            <person name="Lucas S."/>
            <person name="Salamov A.A."/>
            <person name="Bradshaw R.E."/>
            <person name="Ciuffetti L."/>
            <person name="Hamelin R.C."/>
            <person name="Kema G.H.J."/>
            <person name="Lawrence C."/>
            <person name="Scott J.A."/>
            <person name="Spatafora J.W."/>
            <person name="Turgeon B.G."/>
            <person name="de Wit P.J.G.M."/>
            <person name="Zhong S."/>
            <person name="Goodwin S.B."/>
            <person name="Grigoriev I.V."/>
        </authorList>
    </citation>
    <scope>NUCLEOTIDE SEQUENCE [LARGE SCALE GENOMIC DNA]</scope>
    <source>
        <strain evidence="2">28A</strain>
    </source>
</reference>
<gene>
    <name evidence="1" type="ORF">SETTUDRAFT_34222</name>
</gene>
<protein>
    <submittedName>
        <fullName evidence="1">Uncharacterized protein</fullName>
    </submittedName>
</protein>
<dbReference type="Proteomes" id="UP000016935">
    <property type="component" value="Unassembled WGS sequence"/>
</dbReference>
<dbReference type="GeneID" id="19403886"/>
<dbReference type="AlphaFoldDB" id="R0IBU4"/>
<dbReference type="EMBL" id="KB908844">
    <property type="protein sequence ID" value="EOA82681.1"/>
    <property type="molecule type" value="Genomic_DNA"/>
</dbReference>
<dbReference type="HOGENOM" id="CLU_966973_0_0_1"/>
<evidence type="ECO:0000313" key="2">
    <source>
        <dbReference type="Proteomes" id="UP000016935"/>
    </source>
</evidence>
<dbReference type="RefSeq" id="XP_008029455.1">
    <property type="nucleotide sequence ID" value="XM_008031264.1"/>
</dbReference>
<name>R0IBU4_EXST2</name>
<organism evidence="1 2">
    <name type="scientific">Exserohilum turcicum (strain 28A)</name>
    <name type="common">Northern leaf blight fungus</name>
    <name type="synonym">Setosphaeria turcica</name>
    <dbReference type="NCBI Taxonomy" id="671987"/>
    <lineage>
        <taxon>Eukaryota</taxon>
        <taxon>Fungi</taxon>
        <taxon>Dikarya</taxon>
        <taxon>Ascomycota</taxon>
        <taxon>Pezizomycotina</taxon>
        <taxon>Dothideomycetes</taxon>
        <taxon>Pleosporomycetidae</taxon>
        <taxon>Pleosporales</taxon>
        <taxon>Pleosporineae</taxon>
        <taxon>Pleosporaceae</taxon>
        <taxon>Exserohilum</taxon>
    </lineage>
</organism>
<sequence length="288" mass="33658">MSTSLETIPDELKLEIFQYLPSRLNLDLTSRHLFWITPGDLVRRAKTPDSVAEAIRAIRYMILFSEERVSDGLNILFDKFLIRVSDYVIYFLQHGSFKEAKAMLQAWEQLPLQEHIPAEHLLKVLKQLDISLLRRSKMKISERQKTTLEIMKQQPCTSIMPKDFCLAPLNQIKEWIIRIIRDGTNRYEHLRKAKEALQFIKKIPAEAKVPKNFFLDVVKTGRDIILQAFREEQLRFGSLYVADGVARIIMLFNMIIPENYFLEIIKRGQDIICQAAEIPTRELTRGIL</sequence>
<proteinExistence type="predicted"/>
<evidence type="ECO:0000313" key="1">
    <source>
        <dbReference type="EMBL" id="EOA82681.1"/>
    </source>
</evidence>
<accession>R0IBU4</accession>
<dbReference type="OrthoDB" id="3695542at2759"/>
<keyword evidence="2" id="KW-1185">Reference proteome</keyword>